<evidence type="ECO:0000313" key="3">
    <source>
        <dbReference type="Proteomes" id="UP000028533"/>
    </source>
</evidence>
<dbReference type="InterPro" id="IPR001173">
    <property type="entry name" value="Glyco_trans_2-like"/>
</dbReference>
<gene>
    <name evidence="2" type="primary">cps</name>
    <name evidence="2" type="ORF">MCAPa_6740</name>
</gene>
<dbReference type="GO" id="GO:0016740">
    <property type="term" value="F:transferase activity"/>
    <property type="evidence" value="ECO:0007669"/>
    <property type="project" value="UniProtKB-KW"/>
</dbReference>
<dbReference type="Gene3D" id="3.90.550.10">
    <property type="entry name" value="Spore Coat Polysaccharide Biosynthesis Protein SpsA, Chain A"/>
    <property type="match status" value="1"/>
</dbReference>
<reference evidence="2 3" key="1">
    <citation type="submission" date="2014-02" db="EMBL/GenBank/DDBJ databases">
        <title>Genome sequence of Mycoplasma capricolum subsp. capricolum strain 14232.</title>
        <authorList>
            <person name="Sirand-Pugnet P."/>
            <person name="Breton M."/>
            <person name="Dordet-Frisoni E."/>
            <person name="Baranowski E."/>
            <person name="Barre A."/>
            <person name="Couture C."/>
            <person name="Dupuy V."/>
            <person name="Gaurivaud P."/>
            <person name="Jacob D."/>
            <person name="Lemaitre C."/>
            <person name="Manso-Silvan L."/>
            <person name="Nikolski M."/>
            <person name="Nouvel L.-X."/>
            <person name="Poumarat F."/>
            <person name="Tardy F."/>
            <person name="Thebault P."/>
            <person name="Theil S."/>
            <person name="Citti C."/>
            <person name="Thiaucourt F."/>
            <person name="Blanchard A."/>
        </authorList>
    </citation>
    <scope>NUCLEOTIDE SEQUENCE [LARGE SCALE GENOMIC DNA]</scope>
    <source>
        <strain evidence="2 3">14232</strain>
    </source>
</reference>
<organism evidence="2 3">
    <name type="scientific">Mycoplasma capricolum subsp. capricolum 14232</name>
    <dbReference type="NCBI Taxonomy" id="1188238"/>
    <lineage>
        <taxon>Bacteria</taxon>
        <taxon>Bacillati</taxon>
        <taxon>Mycoplasmatota</taxon>
        <taxon>Mollicutes</taxon>
        <taxon>Mycoplasmataceae</taxon>
        <taxon>Mycoplasma</taxon>
    </lineage>
</organism>
<dbReference type="Pfam" id="PF00535">
    <property type="entry name" value="Glycos_transf_2"/>
    <property type="match status" value="1"/>
</dbReference>
<evidence type="ECO:0000259" key="1">
    <source>
        <dbReference type="Pfam" id="PF00535"/>
    </source>
</evidence>
<dbReference type="PANTHER" id="PTHR22916">
    <property type="entry name" value="GLYCOSYLTRANSFERASE"/>
    <property type="match status" value="1"/>
</dbReference>
<dbReference type="InterPro" id="IPR029044">
    <property type="entry name" value="Nucleotide-diphossugar_trans"/>
</dbReference>
<dbReference type="EMBL" id="JFDO01000026">
    <property type="protein sequence ID" value="KEZ18217.1"/>
    <property type="molecule type" value="Genomic_DNA"/>
</dbReference>
<accession>A0A084EJS5</accession>
<name>A0A084EJS5_MYCCA</name>
<dbReference type="SUPFAM" id="SSF53448">
    <property type="entry name" value="Nucleotide-diphospho-sugar transferases"/>
    <property type="match status" value="1"/>
</dbReference>
<dbReference type="GeneID" id="23778327"/>
<feature type="domain" description="Glycosyltransferase 2-like" evidence="1">
    <location>
        <begin position="4"/>
        <end position="144"/>
    </location>
</feature>
<protein>
    <submittedName>
        <fullName evidence="2">Glycosyl transferase</fullName>
    </submittedName>
</protein>
<keyword evidence="2" id="KW-0808">Transferase</keyword>
<dbReference type="AlphaFoldDB" id="A0A084EJS5"/>
<comment type="caution">
    <text evidence="2">The sequence shown here is derived from an EMBL/GenBank/DDBJ whole genome shotgun (WGS) entry which is preliminary data.</text>
</comment>
<dbReference type="RefSeq" id="WP_011387563.1">
    <property type="nucleotide sequence ID" value="NZ_JFDO01000026.1"/>
</dbReference>
<dbReference type="Proteomes" id="UP000028533">
    <property type="component" value="Unassembled WGS sequence"/>
</dbReference>
<proteinExistence type="predicted"/>
<sequence>MLVSFIIVSQTHLNRLKTTIDSIKHQTNDSHQTIIINDSKYTDNAKRKYIKEIFDNSNNIILSENNIPQDTSSDWNIAMELATGKYVVFVKEGDFLYPNFVEQIQKVSDKNNADLIEFNQNYNGLLEDQISYNLLKGNKLYDLNKNYEVFAYIQRLIYTKAFKLEIIKQKNLSFRRKVRFDHLFTYKFLSLANNCYILDDYLSLHRISIMKYSAFDLLRQWPHIINYFRQIDKYKVLSDQLTYAHYYQTCYKFLNLIEKYNNPVLYKKALNFTQSKVKNKINGFVKKNKIFLENKDPEFNQRMNDFERFVYSELKKIK</sequence>
<evidence type="ECO:0000313" key="2">
    <source>
        <dbReference type="EMBL" id="KEZ18217.1"/>
    </source>
</evidence>